<organism evidence="9 10">
    <name type="scientific">Ilex paraguariensis</name>
    <name type="common">yerba mate</name>
    <dbReference type="NCBI Taxonomy" id="185542"/>
    <lineage>
        <taxon>Eukaryota</taxon>
        <taxon>Viridiplantae</taxon>
        <taxon>Streptophyta</taxon>
        <taxon>Embryophyta</taxon>
        <taxon>Tracheophyta</taxon>
        <taxon>Spermatophyta</taxon>
        <taxon>Magnoliopsida</taxon>
        <taxon>eudicotyledons</taxon>
        <taxon>Gunneridae</taxon>
        <taxon>Pentapetalae</taxon>
        <taxon>asterids</taxon>
        <taxon>campanulids</taxon>
        <taxon>Aquifoliales</taxon>
        <taxon>Aquifoliaceae</taxon>
        <taxon>Ilex</taxon>
    </lineage>
</organism>
<dbReference type="AlphaFoldDB" id="A0ABC8V022"/>
<evidence type="ECO:0000256" key="3">
    <source>
        <dbReference type="ARBA" id="ARBA00022723"/>
    </source>
</evidence>
<dbReference type="InterPro" id="IPR040847">
    <property type="entry name" value="SH3_15"/>
</dbReference>
<dbReference type="GO" id="GO:0008270">
    <property type="term" value="F:zinc ion binding"/>
    <property type="evidence" value="ECO:0007669"/>
    <property type="project" value="UniProtKB-KW"/>
</dbReference>
<keyword evidence="2" id="KW-0808">Transferase</keyword>
<dbReference type="FunFam" id="2.30.30.40:FF:000078">
    <property type="entry name" value="Putative e3 ubiquitin-protein ligase mib2"/>
    <property type="match status" value="1"/>
</dbReference>
<dbReference type="SUPFAM" id="SSF159034">
    <property type="entry name" value="Mib/herc2 domain-like"/>
    <property type="match status" value="1"/>
</dbReference>
<dbReference type="InterPro" id="IPR037252">
    <property type="entry name" value="Mib_Herc2_sf"/>
</dbReference>
<dbReference type="PANTHER" id="PTHR24202">
    <property type="entry name" value="E3 UBIQUITIN-PROTEIN LIGASE MIB2"/>
    <property type="match status" value="1"/>
</dbReference>
<evidence type="ECO:0000256" key="2">
    <source>
        <dbReference type="ARBA" id="ARBA00022679"/>
    </source>
</evidence>
<evidence type="ECO:0000256" key="1">
    <source>
        <dbReference type="ARBA" id="ARBA00004906"/>
    </source>
</evidence>
<keyword evidence="4" id="KW-0677">Repeat</keyword>
<evidence type="ECO:0000313" key="9">
    <source>
        <dbReference type="EMBL" id="CAK9186658.1"/>
    </source>
</evidence>
<dbReference type="Gene3D" id="2.30.30.40">
    <property type="entry name" value="SH3 Domains"/>
    <property type="match status" value="1"/>
</dbReference>
<protein>
    <recommendedName>
        <fullName evidence="8">MIB/HERC2 domain-containing protein</fullName>
    </recommendedName>
</protein>
<keyword evidence="6" id="KW-0833">Ubl conjugation pathway</keyword>
<keyword evidence="3" id="KW-0479">Metal-binding</keyword>
<keyword evidence="7" id="KW-0862">Zinc</keyword>
<reference evidence="9 10" key="1">
    <citation type="submission" date="2024-02" db="EMBL/GenBank/DDBJ databases">
        <authorList>
            <person name="Vignale AGUSTIN F."/>
            <person name="Sosa J E."/>
            <person name="Modenutti C."/>
        </authorList>
    </citation>
    <scope>NUCLEOTIDE SEQUENCE [LARGE SCALE GENOMIC DNA]</scope>
</reference>
<feature type="non-terminal residue" evidence="9">
    <location>
        <position position="256"/>
    </location>
</feature>
<evidence type="ECO:0000256" key="4">
    <source>
        <dbReference type="ARBA" id="ARBA00022737"/>
    </source>
</evidence>
<keyword evidence="5" id="KW-0863">Zinc-finger</keyword>
<name>A0ABC8V022_9AQUA</name>
<evidence type="ECO:0000313" key="10">
    <source>
        <dbReference type="Proteomes" id="UP001642360"/>
    </source>
</evidence>
<evidence type="ECO:0000259" key="8">
    <source>
        <dbReference type="PROSITE" id="PS51416"/>
    </source>
</evidence>
<dbReference type="InterPro" id="IPR010606">
    <property type="entry name" value="Mib_Herc2"/>
</dbReference>
<dbReference type="PROSITE" id="PS51416">
    <property type="entry name" value="MIB_HERC2"/>
    <property type="match status" value="1"/>
</dbReference>
<evidence type="ECO:0000256" key="7">
    <source>
        <dbReference type="ARBA" id="ARBA00022833"/>
    </source>
</evidence>
<dbReference type="PANTHER" id="PTHR24202:SF4">
    <property type="entry name" value="E3 UBIQUITIN-PROTEIN LIGASE MIB2-RELATED"/>
    <property type="match status" value="1"/>
</dbReference>
<dbReference type="GO" id="GO:0016740">
    <property type="term" value="F:transferase activity"/>
    <property type="evidence" value="ECO:0007669"/>
    <property type="project" value="UniProtKB-KW"/>
</dbReference>
<dbReference type="Proteomes" id="UP001642360">
    <property type="component" value="Unassembled WGS sequence"/>
</dbReference>
<comment type="pathway">
    <text evidence="1">Protein modification; protein ubiquitination.</text>
</comment>
<evidence type="ECO:0000256" key="5">
    <source>
        <dbReference type="ARBA" id="ARBA00022771"/>
    </source>
</evidence>
<proteinExistence type="predicted"/>
<feature type="domain" description="MIB/HERC2" evidence="8">
    <location>
        <begin position="62"/>
        <end position="141"/>
    </location>
</feature>
<keyword evidence="10" id="KW-1185">Reference proteome</keyword>
<sequence>MTRMEAKDSLERSQNLALVLHQIKLSSYCGTSKSNSGYVQWLPKQDFSGMRFKVELTPREHSRKITIAGIFPGAKVIRGQNWDWGDQDGGLGHVGNVTDIRGWDKETDRSVANVSWIKTGVTNVYRVGHKGKVDIRCQNLNSQPRPSDEVVVFNPGDKVKVNVDEERLKSLQDGHGGWNPRMVQYIGEIGIVHRVTDKGGRSCATENCSNRWTFHPAALVKVNRFKVGDSVRILNDVAKVQELQKGHGEWLDIMAL</sequence>
<dbReference type="Pfam" id="PF18346">
    <property type="entry name" value="SH3_15"/>
    <property type="match status" value="2"/>
</dbReference>
<comment type="caution">
    <text evidence="9">The sequence shown here is derived from an EMBL/GenBank/DDBJ whole genome shotgun (WGS) entry which is preliminary data.</text>
</comment>
<dbReference type="Pfam" id="PF06701">
    <property type="entry name" value="MIB_HERC2"/>
    <property type="match status" value="1"/>
</dbReference>
<accession>A0ABC8V022</accession>
<gene>
    <name evidence="9" type="ORF">ILEXP_LOCUS57154</name>
</gene>
<dbReference type="EMBL" id="CAUOFW020009633">
    <property type="protein sequence ID" value="CAK9186658.1"/>
    <property type="molecule type" value="Genomic_DNA"/>
</dbReference>
<evidence type="ECO:0000256" key="6">
    <source>
        <dbReference type="ARBA" id="ARBA00022786"/>
    </source>
</evidence>